<evidence type="ECO:0000256" key="3">
    <source>
        <dbReference type="ARBA" id="ARBA00012485"/>
    </source>
</evidence>
<evidence type="ECO:0000256" key="6">
    <source>
        <dbReference type="PROSITE-ProRule" id="PRU00104"/>
    </source>
</evidence>
<organism evidence="9 10">
    <name type="scientific">Heracleum sosnowskyi</name>
    <dbReference type="NCBI Taxonomy" id="360622"/>
    <lineage>
        <taxon>Eukaryota</taxon>
        <taxon>Viridiplantae</taxon>
        <taxon>Streptophyta</taxon>
        <taxon>Embryophyta</taxon>
        <taxon>Tracheophyta</taxon>
        <taxon>Spermatophyta</taxon>
        <taxon>Magnoliopsida</taxon>
        <taxon>eudicotyledons</taxon>
        <taxon>Gunneridae</taxon>
        <taxon>Pentapetalae</taxon>
        <taxon>asterids</taxon>
        <taxon>campanulids</taxon>
        <taxon>Apiales</taxon>
        <taxon>Apiaceae</taxon>
        <taxon>Apioideae</taxon>
        <taxon>apioid superclade</taxon>
        <taxon>Tordylieae</taxon>
        <taxon>Tordyliinae</taxon>
        <taxon>Heracleum</taxon>
    </lineage>
</organism>
<comment type="caution">
    <text evidence="9">The sequence shown here is derived from an EMBL/GenBank/DDBJ whole genome shotgun (WGS) entry which is preliminary data.</text>
</comment>
<dbReference type="AlphaFoldDB" id="A0AAD8JII2"/>
<reference evidence="9" key="1">
    <citation type="submission" date="2023-02" db="EMBL/GenBank/DDBJ databases">
        <title>Genome of toxic invasive species Heracleum sosnowskyi carries increased number of genes despite the absence of recent whole-genome duplications.</title>
        <authorList>
            <person name="Schelkunov M."/>
            <person name="Shtratnikova V."/>
            <person name="Makarenko M."/>
            <person name="Klepikova A."/>
            <person name="Omelchenko D."/>
            <person name="Novikova G."/>
            <person name="Obukhova E."/>
            <person name="Bogdanov V."/>
            <person name="Penin A."/>
            <person name="Logacheva M."/>
        </authorList>
    </citation>
    <scope>NUCLEOTIDE SEQUENCE</scope>
    <source>
        <strain evidence="9">Hsosn_3</strain>
        <tissue evidence="9">Leaf</tissue>
    </source>
</reference>
<evidence type="ECO:0000256" key="1">
    <source>
        <dbReference type="ARBA" id="ARBA00000885"/>
    </source>
</evidence>
<dbReference type="SUPFAM" id="SSF56204">
    <property type="entry name" value="Hect, E3 ligase catalytic domain"/>
    <property type="match status" value="1"/>
</dbReference>
<accession>A0AAD8JII2</accession>
<dbReference type="SUPFAM" id="SSF54236">
    <property type="entry name" value="Ubiquitin-like"/>
    <property type="match status" value="1"/>
</dbReference>
<protein>
    <recommendedName>
        <fullName evidence="3">HECT-type E3 ubiquitin transferase</fullName>
        <ecNumber evidence="3">2.3.2.26</ecNumber>
    </recommendedName>
</protein>
<dbReference type="InterPro" id="IPR000569">
    <property type="entry name" value="HECT_dom"/>
</dbReference>
<feature type="domain" description="Ubiquitin-like" evidence="7">
    <location>
        <begin position="66"/>
        <end position="142"/>
    </location>
</feature>
<gene>
    <name evidence="9" type="ORF">POM88_002742</name>
</gene>
<comment type="pathway">
    <text evidence="2">Protein modification; protein ubiquitination.</text>
</comment>
<dbReference type="PROSITE" id="PS50053">
    <property type="entry name" value="UBIQUITIN_2"/>
    <property type="match status" value="1"/>
</dbReference>
<dbReference type="Proteomes" id="UP001237642">
    <property type="component" value="Unassembled WGS sequence"/>
</dbReference>
<dbReference type="PROSITE" id="PS50237">
    <property type="entry name" value="HECT"/>
    <property type="match status" value="1"/>
</dbReference>
<dbReference type="GO" id="GO:0061630">
    <property type="term" value="F:ubiquitin protein ligase activity"/>
    <property type="evidence" value="ECO:0007669"/>
    <property type="project" value="UniProtKB-EC"/>
</dbReference>
<dbReference type="Pfam" id="PF00632">
    <property type="entry name" value="HECT"/>
    <property type="match status" value="1"/>
</dbReference>
<feature type="active site" description="Glycyl thioester intermediate" evidence="6">
    <location>
        <position position="825"/>
    </location>
</feature>
<dbReference type="EMBL" id="JAUIZM010000001">
    <property type="protein sequence ID" value="KAK1403137.1"/>
    <property type="molecule type" value="Genomic_DNA"/>
</dbReference>
<keyword evidence="10" id="KW-1185">Reference proteome</keyword>
<evidence type="ECO:0000313" key="9">
    <source>
        <dbReference type="EMBL" id="KAK1403137.1"/>
    </source>
</evidence>
<keyword evidence="9" id="KW-0436">Ligase</keyword>
<dbReference type="InterPro" id="IPR050409">
    <property type="entry name" value="E3_ubiq-protein_ligase"/>
</dbReference>
<dbReference type="FunFam" id="3.30.2410.10:FF:000020">
    <property type="entry name" value="E3 ubiquitin-protein ligase UPL5"/>
    <property type="match status" value="1"/>
</dbReference>
<proteinExistence type="predicted"/>
<reference evidence="9" key="2">
    <citation type="submission" date="2023-05" db="EMBL/GenBank/DDBJ databases">
        <authorList>
            <person name="Schelkunov M.I."/>
        </authorList>
    </citation>
    <scope>NUCLEOTIDE SEQUENCE</scope>
    <source>
        <strain evidence="9">Hsosn_3</strain>
        <tissue evidence="9">Leaf</tissue>
    </source>
</reference>
<dbReference type="GO" id="GO:0000209">
    <property type="term" value="P:protein polyubiquitination"/>
    <property type="evidence" value="ECO:0007669"/>
    <property type="project" value="TreeGrafter"/>
</dbReference>
<dbReference type="Gene3D" id="3.10.20.90">
    <property type="entry name" value="Phosphatidylinositol 3-kinase Catalytic Subunit, Chain A, domain 1"/>
    <property type="match status" value="1"/>
</dbReference>
<evidence type="ECO:0000259" key="7">
    <source>
        <dbReference type="PROSITE" id="PS50053"/>
    </source>
</evidence>
<dbReference type="EC" id="2.3.2.26" evidence="3"/>
<evidence type="ECO:0000256" key="2">
    <source>
        <dbReference type="ARBA" id="ARBA00004906"/>
    </source>
</evidence>
<dbReference type="CDD" id="cd00078">
    <property type="entry name" value="HECTc"/>
    <property type="match status" value="1"/>
</dbReference>
<dbReference type="SMART" id="SM00119">
    <property type="entry name" value="HECTc"/>
    <property type="match status" value="1"/>
</dbReference>
<name>A0AAD8JII2_9APIA</name>
<dbReference type="GO" id="GO:0006511">
    <property type="term" value="P:ubiquitin-dependent protein catabolic process"/>
    <property type="evidence" value="ECO:0007669"/>
    <property type="project" value="TreeGrafter"/>
</dbReference>
<dbReference type="SMART" id="SM00213">
    <property type="entry name" value="UBQ"/>
    <property type="match status" value="1"/>
</dbReference>
<dbReference type="InterPro" id="IPR035983">
    <property type="entry name" value="Hect_E3_ubiquitin_ligase"/>
</dbReference>
<dbReference type="InterPro" id="IPR029071">
    <property type="entry name" value="Ubiquitin-like_domsf"/>
</dbReference>
<dbReference type="Pfam" id="PF00240">
    <property type="entry name" value="ubiquitin"/>
    <property type="match status" value="1"/>
</dbReference>
<dbReference type="Gene3D" id="3.30.2160.10">
    <property type="entry name" value="Hect, E3 ligase catalytic domain"/>
    <property type="match status" value="1"/>
</dbReference>
<keyword evidence="4" id="KW-0808">Transferase</keyword>
<dbReference type="GO" id="GO:0005737">
    <property type="term" value="C:cytoplasm"/>
    <property type="evidence" value="ECO:0007669"/>
    <property type="project" value="TreeGrafter"/>
</dbReference>
<sequence length="859" mass="97970">MSLVNSCQEQQQGCKRKLDDFAPDESRASVRMRPDVNNPSVNSFSGELPNSMVACLAESSKLNSSLQFFVRMFSGMKSLVVRADPDDTVESVHDLINSITRIPKNEQRLIYRSRQLYWEQTLGECCIEKDAELQLVGVMRSTVYPKAYGLIDEMVLLMRRLCTGISEDAAKDNVARSVIKYSLSKYLQKLPRNDHDKAAGYLQVFLSSGAPTALAMYYMSPHNRVFGGELIRELAMAFNFLPNALFQQCAPILIVICETLRSRPLYQDDTYIMCRNNLGNMMEYVKIGRGSNGGGNNKNLVTLKEIVAFVGEAAYRMNVNMHAGLKPNAFHLPSMSDVLSFKNFMIPIQRYIKQDIPVRIKLSKPSRNGRYEISMSKEEYKDLDDTFCKLLEKMNICLGQMELLLRTESESVGCYQYLAILMELNNISKVFPGLETKLWTTVRDRKLSFCHLIINYARTTDDYGWISEHKEVTNFECRRHLAMLLLPEIKDDYDDLVLEMLIERSQLLAESFEYIAHAEAETLRAGLYLEFKDEEATGPGVLREWFVLVCQAIFDPQNALFVACPGDRRRFFPNAASKVNPLHLEYFKFAGRVIALALIDKVQAGIVFDRVFFLQLAGRNVSLEDIRDADPFLYSSCKKLLEMDPEVVDQDALALTFVVETDNLGSRNVVELCPDGKNTAVNSKNRGTYVDLLLQYHFVDSVAEQVSQFTRGFDDIINSARLRKSFFQCLEIEDLDGMLYGSDKAICVEDWKAHTEYHGYMETDPQISWFWQTVGSMSAGQRKVLLFFWTSLKYLPVEGFCGLTSRLSIHKRNETCSRLPSSHTCFYQLCFPPYQSLKVMQDRLSIITQEHVGCSFGTS</sequence>
<dbReference type="Gene3D" id="3.30.2410.10">
    <property type="entry name" value="Hect, E3 ligase catalytic domain"/>
    <property type="match status" value="1"/>
</dbReference>
<dbReference type="GO" id="GO:0016874">
    <property type="term" value="F:ligase activity"/>
    <property type="evidence" value="ECO:0007669"/>
    <property type="project" value="UniProtKB-KW"/>
</dbReference>
<dbReference type="PANTHER" id="PTHR11254">
    <property type="entry name" value="HECT DOMAIN UBIQUITIN-PROTEIN LIGASE"/>
    <property type="match status" value="1"/>
</dbReference>
<evidence type="ECO:0000256" key="5">
    <source>
        <dbReference type="ARBA" id="ARBA00022786"/>
    </source>
</evidence>
<dbReference type="PANTHER" id="PTHR11254:SF424">
    <property type="entry name" value="E3 UBIQUITIN-PROTEIN LIGASE UPL5"/>
    <property type="match status" value="1"/>
</dbReference>
<evidence type="ECO:0000259" key="8">
    <source>
        <dbReference type="PROSITE" id="PS50237"/>
    </source>
</evidence>
<evidence type="ECO:0000256" key="4">
    <source>
        <dbReference type="ARBA" id="ARBA00022679"/>
    </source>
</evidence>
<feature type="domain" description="HECT" evidence="8">
    <location>
        <begin position="519"/>
        <end position="859"/>
    </location>
</feature>
<evidence type="ECO:0000313" key="10">
    <source>
        <dbReference type="Proteomes" id="UP001237642"/>
    </source>
</evidence>
<keyword evidence="5 6" id="KW-0833">Ubl conjugation pathway</keyword>
<dbReference type="Gene3D" id="3.90.1750.10">
    <property type="entry name" value="Hect, E3 ligase catalytic domains"/>
    <property type="match status" value="1"/>
</dbReference>
<comment type="catalytic activity">
    <reaction evidence="1">
        <text>S-ubiquitinyl-[E2 ubiquitin-conjugating enzyme]-L-cysteine + [acceptor protein]-L-lysine = [E2 ubiquitin-conjugating enzyme]-L-cysteine + N(6)-ubiquitinyl-[acceptor protein]-L-lysine.</text>
        <dbReference type="EC" id="2.3.2.26"/>
    </reaction>
</comment>
<dbReference type="InterPro" id="IPR000626">
    <property type="entry name" value="Ubiquitin-like_dom"/>
</dbReference>